<organism evidence="4 5">
    <name type="scientific">Populus alba x Populus x berolinensis</name>
    <dbReference type="NCBI Taxonomy" id="444605"/>
    <lineage>
        <taxon>Eukaryota</taxon>
        <taxon>Viridiplantae</taxon>
        <taxon>Streptophyta</taxon>
        <taxon>Embryophyta</taxon>
        <taxon>Tracheophyta</taxon>
        <taxon>Spermatophyta</taxon>
        <taxon>Magnoliopsida</taxon>
        <taxon>eudicotyledons</taxon>
        <taxon>Gunneridae</taxon>
        <taxon>Pentapetalae</taxon>
        <taxon>rosids</taxon>
        <taxon>fabids</taxon>
        <taxon>Malpighiales</taxon>
        <taxon>Salicaceae</taxon>
        <taxon>Saliceae</taxon>
        <taxon>Populus</taxon>
    </lineage>
</organism>
<evidence type="ECO:0000256" key="1">
    <source>
        <dbReference type="ARBA" id="ARBA00022741"/>
    </source>
</evidence>
<proteinExistence type="predicted"/>
<protein>
    <recommendedName>
        <fullName evidence="3">ATPase AAA-type core domain-containing protein</fullName>
    </recommendedName>
</protein>
<evidence type="ECO:0000313" key="4">
    <source>
        <dbReference type="EMBL" id="KAJ6976552.1"/>
    </source>
</evidence>
<reference evidence="4" key="1">
    <citation type="journal article" date="2023" name="Mol. Ecol. Resour.">
        <title>Chromosome-level genome assembly of a triploid poplar Populus alba 'Berolinensis'.</title>
        <authorList>
            <person name="Chen S."/>
            <person name="Yu Y."/>
            <person name="Wang X."/>
            <person name="Wang S."/>
            <person name="Zhang T."/>
            <person name="Zhou Y."/>
            <person name="He R."/>
            <person name="Meng N."/>
            <person name="Wang Y."/>
            <person name="Liu W."/>
            <person name="Liu Z."/>
            <person name="Liu J."/>
            <person name="Guo Q."/>
            <person name="Huang H."/>
            <person name="Sederoff R.R."/>
            <person name="Wang G."/>
            <person name="Qu G."/>
            <person name="Chen S."/>
        </authorList>
    </citation>
    <scope>NUCLEOTIDE SEQUENCE</scope>
    <source>
        <strain evidence="4">SC-2020</strain>
    </source>
</reference>
<accession>A0AAD6Q2H4</accession>
<evidence type="ECO:0000256" key="2">
    <source>
        <dbReference type="ARBA" id="ARBA00022840"/>
    </source>
</evidence>
<gene>
    <name evidence="4" type="ORF">NC653_028641</name>
</gene>
<dbReference type="Proteomes" id="UP001164929">
    <property type="component" value="Chromosome 12"/>
</dbReference>
<comment type="caution">
    <text evidence="4">The sequence shown here is derived from an EMBL/GenBank/DDBJ whole genome shotgun (WGS) entry which is preliminary data.</text>
</comment>
<dbReference type="PANTHER" id="PTHR45644">
    <property type="entry name" value="AAA ATPASE, PUTATIVE (AFU_ORTHOLOGUE AFUA_2G12920)-RELATED-RELATED"/>
    <property type="match status" value="1"/>
</dbReference>
<dbReference type="EMBL" id="JAQIZT010000012">
    <property type="protein sequence ID" value="KAJ6976552.1"/>
    <property type="molecule type" value="Genomic_DNA"/>
</dbReference>
<dbReference type="SUPFAM" id="SSF52540">
    <property type="entry name" value="P-loop containing nucleoside triphosphate hydrolases"/>
    <property type="match status" value="1"/>
</dbReference>
<evidence type="ECO:0000259" key="3">
    <source>
        <dbReference type="Pfam" id="PF00004"/>
    </source>
</evidence>
<dbReference type="InterPro" id="IPR003959">
    <property type="entry name" value="ATPase_AAA_core"/>
</dbReference>
<dbReference type="GO" id="GO:0005741">
    <property type="term" value="C:mitochondrial outer membrane"/>
    <property type="evidence" value="ECO:0007669"/>
    <property type="project" value="TreeGrafter"/>
</dbReference>
<dbReference type="PANTHER" id="PTHR45644:SF3">
    <property type="entry name" value="FI08533P-RELATED"/>
    <property type="match status" value="1"/>
</dbReference>
<dbReference type="Gene3D" id="3.40.50.300">
    <property type="entry name" value="P-loop containing nucleotide triphosphate hydrolases"/>
    <property type="match status" value="1"/>
</dbReference>
<evidence type="ECO:0000313" key="5">
    <source>
        <dbReference type="Proteomes" id="UP001164929"/>
    </source>
</evidence>
<keyword evidence="5" id="KW-1185">Reference proteome</keyword>
<dbReference type="Pfam" id="PF00004">
    <property type="entry name" value="AAA"/>
    <property type="match status" value="1"/>
</dbReference>
<dbReference type="GO" id="GO:0005524">
    <property type="term" value="F:ATP binding"/>
    <property type="evidence" value="ECO:0007669"/>
    <property type="project" value="UniProtKB-KW"/>
</dbReference>
<feature type="domain" description="ATPase AAA-type core" evidence="3">
    <location>
        <begin position="139"/>
        <end position="182"/>
    </location>
</feature>
<dbReference type="GO" id="GO:0016887">
    <property type="term" value="F:ATP hydrolysis activity"/>
    <property type="evidence" value="ECO:0007669"/>
    <property type="project" value="InterPro"/>
</dbReference>
<keyword evidence="1" id="KW-0547">Nucleotide-binding</keyword>
<dbReference type="InterPro" id="IPR027417">
    <property type="entry name" value="P-loop_NTPase"/>
</dbReference>
<dbReference type="InterPro" id="IPR051701">
    <property type="entry name" value="Mito_OM_Translocase_MSP1"/>
</dbReference>
<name>A0AAD6Q2H4_9ROSI</name>
<keyword evidence="2" id="KW-0067">ATP-binding</keyword>
<sequence>MEFEGSCTQDAVGSVLLKGLFLSASTRENQSSFGLSTSKSLELKVHLQIFPHKTRLMGSVRFWGLLPLVLVFYYETPCQQKAIMQPLVSLGIVSRRKKYKVRFLNARGSLTEMDKESIALHERWQLHITLALLGPQKGVLLYGPPGTGKTMLAKAIVRDSGAVFINVRISNLMIKWFDDAQKLGEYRSHLNCLSCA</sequence>
<dbReference type="AlphaFoldDB" id="A0AAD6Q2H4"/>